<evidence type="ECO:0000256" key="1">
    <source>
        <dbReference type="SAM" id="MobiDB-lite"/>
    </source>
</evidence>
<accession>A0A8S9PRU0</accession>
<protein>
    <submittedName>
        <fullName evidence="2">Uncharacterized protein</fullName>
    </submittedName>
</protein>
<comment type="caution">
    <text evidence="2">The sequence shown here is derived from an EMBL/GenBank/DDBJ whole genome shotgun (WGS) entry which is preliminary data.</text>
</comment>
<gene>
    <name evidence="2" type="ORF">F2Q69_00051001</name>
</gene>
<evidence type="ECO:0000313" key="2">
    <source>
        <dbReference type="EMBL" id="KAF3524028.1"/>
    </source>
</evidence>
<dbReference type="Proteomes" id="UP000712600">
    <property type="component" value="Unassembled WGS sequence"/>
</dbReference>
<feature type="region of interest" description="Disordered" evidence="1">
    <location>
        <begin position="96"/>
        <end position="115"/>
    </location>
</feature>
<proteinExistence type="predicted"/>
<reference evidence="2" key="1">
    <citation type="submission" date="2019-12" db="EMBL/GenBank/DDBJ databases">
        <title>Genome sequencing and annotation of Brassica cretica.</title>
        <authorList>
            <person name="Studholme D.J."/>
            <person name="Sarris P."/>
        </authorList>
    </citation>
    <scope>NUCLEOTIDE SEQUENCE</scope>
    <source>
        <strain evidence="2">PFS-109/04</strain>
        <tissue evidence="2">Leaf</tissue>
    </source>
</reference>
<evidence type="ECO:0000313" key="3">
    <source>
        <dbReference type="Proteomes" id="UP000712600"/>
    </source>
</evidence>
<dbReference type="EMBL" id="QGKX02001347">
    <property type="protein sequence ID" value="KAF3524028.1"/>
    <property type="molecule type" value="Genomic_DNA"/>
</dbReference>
<dbReference type="AlphaFoldDB" id="A0A8S9PRU0"/>
<feature type="region of interest" description="Disordered" evidence="1">
    <location>
        <begin position="9"/>
        <end position="37"/>
    </location>
</feature>
<sequence>MYINNRLGLISRSHRGDSKQASTVMTGSHPGAPLEEDAGQQNLSLLGDSKDDIVTKVFLKIPVNNICSKNELPKLNQRPPWLLSFELKKEVLDGLPHSHLSLKERRSSTETLGET</sequence>
<name>A0A8S9PRU0_BRACR</name>
<organism evidence="2 3">
    <name type="scientific">Brassica cretica</name>
    <name type="common">Mustard</name>
    <dbReference type="NCBI Taxonomy" id="69181"/>
    <lineage>
        <taxon>Eukaryota</taxon>
        <taxon>Viridiplantae</taxon>
        <taxon>Streptophyta</taxon>
        <taxon>Embryophyta</taxon>
        <taxon>Tracheophyta</taxon>
        <taxon>Spermatophyta</taxon>
        <taxon>Magnoliopsida</taxon>
        <taxon>eudicotyledons</taxon>
        <taxon>Gunneridae</taxon>
        <taxon>Pentapetalae</taxon>
        <taxon>rosids</taxon>
        <taxon>malvids</taxon>
        <taxon>Brassicales</taxon>
        <taxon>Brassicaceae</taxon>
        <taxon>Brassiceae</taxon>
        <taxon>Brassica</taxon>
    </lineage>
</organism>